<evidence type="ECO:0000256" key="3">
    <source>
        <dbReference type="ARBA" id="ARBA00023163"/>
    </source>
</evidence>
<sequence length="242" mass="27064">MTTKCGNCPLRKKDLFIEFSSDDIKFMERFKSGELKIEAGTPLLMEGSNSPQLFTALRGMGVRYKTLQNGNRQVINLVFPGDFIGLQAGVMGEMGHSVEATTPMTLCVFDRSEFWTFFRTHPDRAFDLTWLAAVEEHFLGEAMASMGQRTAIEAIAWALVRIFKRGQALGLSQGNTMPLPYRQQDLADTLGLSLVHTNKTLTKLRDRQLASWSGGELRINNIETLAELAQMDVEAAVKRPLM</sequence>
<dbReference type="Pfam" id="PF00027">
    <property type="entry name" value="cNMP_binding"/>
    <property type="match status" value="1"/>
</dbReference>
<keyword evidence="1" id="KW-0805">Transcription regulation</keyword>
<protein>
    <submittedName>
        <fullName evidence="5">CRP-like cAMP-binding protein</fullName>
    </submittedName>
</protein>
<keyword evidence="3" id="KW-0804">Transcription</keyword>
<dbReference type="InterPro" id="IPR018490">
    <property type="entry name" value="cNMP-bd_dom_sf"/>
</dbReference>
<gene>
    <name evidence="5" type="ORF">BDE40_3093</name>
</gene>
<dbReference type="SUPFAM" id="SSF46785">
    <property type="entry name" value="Winged helix' DNA-binding domain"/>
    <property type="match status" value="1"/>
</dbReference>
<dbReference type="InterPro" id="IPR014710">
    <property type="entry name" value="RmlC-like_jellyroll"/>
</dbReference>
<dbReference type="SMART" id="SM00419">
    <property type="entry name" value="HTH_CRP"/>
    <property type="match status" value="1"/>
</dbReference>
<dbReference type="InterPro" id="IPR036388">
    <property type="entry name" value="WH-like_DNA-bd_sf"/>
</dbReference>
<dbReference type="CDD" id="cd00038">
    <property type="entry name" value="CAP_ED"/>
    <property type="match status" value="1"/>
</dbReference>
<evidence type="ECO:0000313" key="5">
    <source>
        <dbReference type="EMBL" id="TDT74296.1"/>
    </source>
</evidence>
<evidence type="ECO:0000256" key="2">
    <source>
        <dbReference type="ARBA" id="ARBA00023125"/>
    </source>
</evidence>
<keyword evidence="6" id="KW-1185">Reference proteome</keyword>
<organism evidence="5 6">
    <name type="scientific">Litoreibacter halocynthiae</name>
    <dbReference type="NCBI Taxonomy" id="1242689"/>
    <lineage>
        <taxon>Bacteria</taxon>
        <taxon>Pseudomonadati</taxon>
        <taxon>Pseudomonadota</taxon>
        <taxon>Alphaproteobacteria</taxon>
        <taxon>Rhodobacterales</taxon>
        <taxon>Roseobacteraceae</taxon>
        <taxon>Litoreibacter</taxon>
    </lineage>
</organism>
<proteinExistence type="predicted"/>
<accession>A0A4R7LIA4</accession>
<dbReference type="GO" id="GO:0003677">
    <property type="term" value="F:DNA binding"/>
    <property type="evidence" value="ECO:0007669"/>
    <property type="project" value="UniProtKB-KW"/>
</dbReference>
<dbReference type="InterPro" id="IPR000595">
    <property type="entry name" value="cNMP-bd_dom"/>
</dbReference>
<reference evidence="5 6" key="1">
    <citation type="submission" date="2019-03" db="EMBL/GenBank/DDBJ databases">
        <title>Genomic Encyclopedia of Archaeal and Bacterial Type Strains, Phase II (KMG-II): from individual species to whole genera.</title>
        <authorList>
            <person name="Goeker M."/>
        </authorList>
    </citation>
    <scope>NUCLEOTIDE SEQUENCE [LARGE SCALE GENOMIC DNA]</scope>
    <source>
        <strain evidence="5 6">DSM 29467</strain>
    </source>
</reference>
<feature type="domain" description="HTH crp-type" evidence="4">
    <location>
        <begin position="149"/>
        <end position="223"/>
    </location>
</feature>
<dbReference type="Gene3D" id="1.10.10.10">
    <property type="entry name" value="Winged helix-like DNA-binding domain superfamily/Winged helix DNA-binding domain"/>
    <property type="match status" value="1"/>
</dbReference>
<evidence type="ECO:0000313" key="6">
    <source>
        <dbReference type="Proteomes" id="UP000294563"/>
    </source>
</evidence>
<dbReference type="RefSeq" id="WP_134015896.1">
    <property type="nucleotide sequence ID" value="NZ_SOBH01000003.1"/>
</dbReference>
<evidence type="ECO:0000259" key="4">
    <source>
        <dbReference type="PROSITE" id="PS51063"/>
    </source>
</evidence>
<evidence type="ECO:0000256" key="1">
    <source>
        <dbReference type="ARBA" id="ARBA00023015"/>
    </source>
</evidence>
<name>A0A4R7LIA4_9RHOB</name>
<dbReference type="PROSITE" id="PS51063">
    <property type="entry name" value="HTH_CRP_2"/>
    <property type="match status" value="1"/>
</dbReference>
<dbReference type="GO" id="GO:0006355">
    <property type="term" value="P:regulation of DNA-templated transcription"/>
    <property type="evidence" value="ECO:0007669"/>
    <property type="project" value="InterPro"/>
</dbReference>
<dbReference type="SUPFAM" id="SSF51206">
    <property type="entry name" value="cAMP-binding domain-like"/>
    <property type="match status" value="1"/>
</dbReference>
<dbReference type="OrthoDB" id="7584044at2"/>
<comment type="caution">
    <text evidence="5">The sequence shown here is derived from an EMBL/GenBank/DDBJ whole genome shotgun (WGS) entry which is preliminary data.</text>
</comment>
<dbReference type="EMBL" id="SOBH01000003">
    <property type="protein sequence ID" value="TDT74296.1"/>
    <property type="molecule type" value="Genomic_DNA"/>
</dbReference>
<dbReference type="InterPro" id="IPR036390">
    <property type="entry name" value="WH_DNA-bd_sf"/>
</dbReference>
<dbReference type="AlphaFoldDB" id="A0A4R7LIA4"/>
<dbReference type="Proteomes" id="UP000294563">
    <property type="component" value="Unassembled WGS sequence"/>
</dbReference>
<dbReference type="InterPro" id="IPR012318">
    <property type="entry name" value="HTH_CRP"/>
</dbReference>
<keyword evidence="2" id="KW-0238">DNA-binding</keyword>
<dbReference type="Pfam" id="PF13545">
    <property type="entry name" value="HTH_Crp_2"/>
    <property type="match status" value="1"/>
</dbReference>
<dbReference type="Gene3D" id="2.60.120.10">
    <property type="entry name" value="Jelly Rolls"/>
    <property type="match status" value="1"/>
</dbReference>